<organism evidence="1 2">
    <name type="scientific">Bacillus cereus</name>
    <dbReference type="NCBI Taxonomy" id="1396"/>
    <lineage>
        <taxon>Bacteria</taxon>
        <taxon>Bacillati</taxon>
        <taxon>Bacillota</taxon>
        <taxon>Bacilli</taxon>
        <taxon>Bacillales</taxon>
        <taxon>Bacillaceae</taxon>
        <taxon>Bacillus</taxon>
        <taxon>Bacillus cereus group</taxon>
    </lineage>
</organism>
<name>A0A2B2LAC5_BACCE</name>
<evidence type="ECO:0000313" key="2">
    <source>
        <dbReference type="Proteomes" id="UP000224386"/>
    </source>
</evidence>
<protein>
    <submittedName>
        <fullName evidence="1">Uncharacterized protein</fullName>
    </submittedName>
</protein>
<comment type="caution">
    <text evidence="1">The sequence shown here is derived from an EMBL/GenBank/DDBJ whole genome shotgun (WGS) entry which is preliminary data.</text>
</comment>
<sequence>MNDTVIKESFCSSSSYLILLEQMNVAILSDWKKNKTSFTVIESLNNILEKRTFTNVVVLFLLESLYIYRNNKESTSIPPRMKPTHSEEYLRKSIANTPFR</sequence>
<dbReference type="Proteomes" id="UP000224386">
    <property type="component" value="Unassembled WGS sequence"/>
</dbReference>
<dbReference type="EMBL" id="NVAP01000068">
    <property type="protein sequence ID" value="PFQ39695.1"/>
    <property type="molecule type" value="Genomic_DNA"/>
</dbReference>
<proteinExistence type="predicted"/>
<evidence type="ECO:0000313" key="1">
    <source>
        <dbReference type="EMBL" id="PFQ39695.1"/>
    </source>
</evidence>
<reference evidence="1 2" key="1">
    <citation type="submission" date="2017-09" db="EMBL/GenBank/DDBJ databases">
        <title>Large-scale bioinformatics analysis of Bacillus genomes uncovers conserved roles of natural products in bacterial physiology.</title>
        <authorList>
            <consortium name="Agbiome Team Llc"/>
            <person name="Bleich R.M."/>
            <person name="Grubbs K.J."/>
            <person name="Santa Maria K.C."/>
            <person name="Allen S.E."/>
            <person name="Farag S."/>
            <person name="Shank E.A."/>
            <person name="Bowers A."/>
        </authorList>
    </citation>
    <scope>NUCLEOTIDE SEQUENCE [LARGE SCALE GENOMIC DNA]</scope>
    <source>
        <strain evidence="1 2">AFS070861</strain>
    </source>
</reference>
<accession>A0A2B2LAC5</accession>
<dbReference type="AlphaFoldDB" id="A0A2B2LAC5"/>
<gene>
    <name evidence="1" type="ORF">COK05_27990</name>
</gene>